<dbReference type="InterPro" id="IPR047676">
    <property type="entry name" value="FxLYD_dom"/>
</dbReference>
<reference evidence="2" key="2">
    <citation type="journal article" date="2022" name="Microbiol. Resour. Announc.">
        <title>Metagenome Sequencing to Explore Phylogenomics of Terrestrial Cyanobacteria.</title>
        <authorList>
            <person name="Ward R.D."/>
            <person name="Stajich J.E."/>
            <person name="Johansen J.R."/>
            <person name="Huntemann M."/>
            <person name="Clum A."/>
            <person name="Foster B."/>
            <person name="Foster B."/>
            <person name="Roux S."/>
            <person name="Palaniappan K."/>
            <person name="Varghese N."/>
            <person name="Mukherjee S."/>
            <person name="Reddy T.B.K."/>
            <person name="Daum C."/>
            <person name="Copeland A."/>
            <person name="Chen I.A."/>
            <person name="Ivanova N.N."/>
            <person name="Kyrpides N.C."/>
            <person name="Shapiro N."/>
            <person name="Eloe-Fadrosh E.A."/>
            <person name="Pietrasiak N."/>
        </authorList>
    </citation>
    <scope>NUCLEOTIDE SEQUENCE</scope>
    <source>
        <strain evidence="2">CPER-KK1</strain>
    </source>
</reference>
<dbReference type="NCBIfam" id="NF038353">
    <property type="entry name" value="FxLYD_dom"/>
    <property type="match status" value="1"/>
</dbReference>
<organism evidence="2 3">
    <name type="scientific">Symplocastrum torsivum CPER-KK1</name>
    <dbReference type="NCBI Taxonomy" id="450513"/>
    <lineage>
        <taxon>Bacteria</taxon>
        <taxon>Bacillati</taxon>
        <taxon>Cyanobacteriota</taxon>
        <taxon>Cyanophyceae</taxon>
        <taxon>Oscillatoriophycideae</taxon>
        <taxon>Oscillatoriales</taxon>
        <taxon>Microcoleaceae</taxon>
        <taxon>Symplocastrum</taxon>
    </lineage>
</organism>
<accession>A0A951PR15</accession>
<evidence type="ECO:0000313" key="3">
    <source>
        <dbReference type="Proteomes" id="UP000753908"/>
    </source>
</evidence>
<dbReference type="EMBL" id="JAHHIF010000062">
    <property type="protein sequence ID" value="MBW4548450.1"/>
    <property type="molecule type" value="Genomic_DNA"/>
</dbReference>
<proteinExistence type="predicted"/>
<evidence type="ECO:0000256" key="1">
    <source>
        <dbReference type="SAM" id="MobiDB-lite"/>
    </source>
</evidence>
<feature type="region of interest" description="Disordered" evidence="1">
    <location>
        <begin position="71"/>
        <end position="111"/>
    </location>
</feature>
<sequence length="111" mass="12275">MQTEDGRTLNLSSLCEKKTSARSQAQSQIIISNVRYNGKQMIGNVVNNTNKTVYQPMVNYELLDENGSVTERGSVPTNEETLSPGQTATFQTSMPGGRNVRTTSVEWNESE</sequence>
<evidence type="ECO:0000313" key="2">
    <source>
        <dbReference type="EMBL" id="MBW4548450.1"/>
    </source>
</evidence>
<protein>
    <submittedName>
        <fullName evidence="2">FxLYD domain-containing protein</fullName>
    </submittedName>
</protein>
<reference evidence="2" key="1">
    <citation type="submission" date="2021-05" db="EMBL/GenBank/DDBJ databases">
        <authorList>
            <person name="Pietrasiak N."/>
            <person name="Ward R."/>
            <person name="Stajich J.E."/>
            <person name="Kurbessoian T."/>
        </authorList>
    </citation>
    <scope>NUCLEOTIDE SEQUENCE</scope>
    <source>
        <strain evidence="2">CPER-KK1</strain>
    </source>
</reference>
<dbReference type="AlphaFoldDB" id="A0A951PR15"/>
<dbReference type="Proteomes" id="UP000753908">
    <property type="component" value="Unassembled WGS sequence"/>
</dbReference>
<name>A0A951PR15_9CYAN</name>
<comment type="caution">
    <text evidence="2">The sequence shown here is derived from an EMBL/GenBank/DDBJ whole genome shotgun (WGS) entry which is preliminary data.</text>
</comment>
<gene>
    <name evidence="2" type="ORF">KME25_29030</name>
</gene>